<organism evidence="1 2">
    <name type="scientific">Glomus cerebriforme</name>
    <dbReference type="NCBI Taxonomy" id="658196"/>
    <lineage>
        <taxon>Eukaryota</taxon>
        <taxon>Fungi</taxon>
        <taxon>Fungi incertae sedis</taxon>
        <taxon>Mucoromycota</taxon>
        <taxon>Glomeromycotina</taxon>
        <taxon>Glomeromycetes</taxon>
        <taxon>Glomerales</taxon>
        <taxon>Glomeraceae</taxon>
        <taxon>Glomus</taxon>
    </lineage>
</organism>
<dbReference type="Proteomes" id="UP000265703">
    <property type="component" value="Unassembled WGS sequence"/>
</dbReference>
<evidence type="ECO:0000313" key="1">
    <source>
        <dbReference type="EMBL" id="RIA97474.1"/>
    </source>
</evidence>
<dbReference type="AlphaFoldDB" id="A0A397TRH6"/>
<dbReference type="EMBL" id="QKYT01000029">
    <property type="protein sequence ID" value="RIA97474.1"/>
    <property type="molecule type" value="Genomic_DNA"/>
</dbReference>
<protein>
    <submittedName>
        <fullName evidence="1">Uncharacterized protein</fullName>
    </submittedName>
</protein>
<reference evidence="1 2" key="1">
    <citation type="submission" date="2018-06" db="EMBL/GenBank/DDBJ databases">
        <title>Comparative genomics reveals the genomic features of Rhizophagus irregularis, R. cerebriforme, R. diaphanum and Gigaspora rosea, and their symbiotic lifestyle signature.</title>
        <authorList>
            <person name="Morin E."/>
            <person name="San Clemente H."/>
            <person name="Chen E.C.H."/>
            <person name="De La Providencia I."/>
            <person name="Hainaut M."/>
            <person name="Kuo A."/>
            <person name="Kohler A."/>
            <person name="Murat C."/>
            <person name="Tang N."/>
            <person name="Roy S."/>
            <person name="Loubradou J."/>
            <person name="Henrissat B."/>
            <person name="Grigoriev I.V."/>
            <person name="Corradi N."/>
            <person name="Roux C."/>
            <person name="Martin F.M."/>
        </authorList>
    </citation>
    <scope>NUCLEOTIDE SEQUENCE [LARGE SCALE GENOMIC DNA]</scope>
    <source>
        <strain evidence="1 2">DAOM 227022</strain>
    </source>
</reference>
<feature type="non-terminal residue" evidence="1">
    <location>
        <position position="53"/>
    </location>
</feature>
<name>A0A397TRH6_9GLOM</name>
<sequence length="53" mass="6319">MYHINMLQKILLKIIIRNIHSLKKFLLKRIKENDKTLNITSFLILNLSIKSIV</sequence>
<gene>
    <name evidence="1" type="ORF">C1645_752281</name>
</gene>
<proteinExistence type="predicted"/>
<keyword evidence="2" id="KW-1185">Reference proteome</keyword>
<comment type="caution">
    <text evidence="1">The sequence shown here is derived from an EMBL/GenBank/DDBJ whole genome shotgun (WGS) entry which is preliminary data.</text>
</comment>
<evidence type="ECO:0000313" key="2">
    <source>
        <dbReference type="Proteomes" id="UP000265703"/>
    </source>
</evidence>
<accession>A0A397TRH6</accession>